<accession>A0A2T5P7Y5</accession>
<feature type="chain" id="PRO_5015469210" evidence="4">
    <location>
        <begin position="20"/>
        <end position="609"/>
    </location>
</feature>
<dbReference type="OrthoDB" id="9803988at2"/>
<evidence type="ECO:0000256" key="1">
    <source>
        <dbReference type="ARBA" id="ARBA00022729"/>
    </source>
</evidence>
<protein>
    <submittedName>
        <fullName evidence="6">ABC transporter substrate-binding protein</fullName>
    </submittedName>
</protein>
<proteinExistence type="predicted"/>
<dbReference type="GO" id="GO:0015833">
    <property type="term" value="P:peptide transport"/>
    <property type="evidence" value="ECO:0007669"/>
    <property type="project" value="UniProtKB-KW"/>
</dbReference>
<dbReference type="InterPro" id="IPR030678">
    <property type="entry name" value="Peptide/Ni-bd"/>
</dbReference>
<evidence type="ECO:0000313" key="7">
    <source>
        <dbReference type="Proteomes" id="UP000244064"/>
    </source>
</evidence>
<comment type="caution">
    <text evidence="6">The sequence shown here is derived from an EMBL/GenBank/DDBJ whole genome shotgun (WGS) entry which is preliminary data.</text>
</comment>
<keyword evidence="3" id="KW-0813">Transport</keyword>
<dbReference type="GO" id="GO:0043190">
    <property type="term" value="C:ATP-binding cassette (ABC) transporter complex"/>
    <property type="evidence" value="ECO:0007669"/>
    <property type="project" value="InterPro"/>
</dbReference>
<sequence length="609" mass="69919">MRLTTFTILLLLSCLPARAEVIRSHGYAQFGTLKYPASFSHFDWVNPDAPKGGTLRMMASGTFDTLNPYTLKGTSPSGTGNFLQYGVSELNETLMAGTGIYDPSGDEPASSYGLIAESVEYSTDRSWVVFNLRKQARFHDGKPITAYDVAFSYRTLLKKGHPLYRTQLQEVKRVDILGRHRIRFVFRRSGNPLLILRMGELPVLPQHYWKDRDFTLTSFEPPLGSGPYRITQVQPGKRLVFERVRNWWGEKLPVNRGKYNFQRVEVEFYRDSSMAFESFKAGEFDIYIENQAKNWANGYQFPAVLRGEVIQAEIAHSIPTQTQALFMNTRRPLFARRELREALGLMFDFEWSNRALFNGAYRRSTSYYPNSEFAATGIPEGAEWLLLSPFRKQLPAELFTQPFELPRTEGQGIPRESLRRAMALLAKAGWTPTNEGMRDASGRPLRFEILLVNPNLERILTPYRENLSRLGIDVSLRTVDRAQYKQRLDHFDFDMVLLTLPQTLSPGLEQSMYFHSSQAQVQGGRNYAGVANPAVDAMIEKLLAASTRDEQVAATRALDRVLLWQYYSIPNWYIDHHRVAYRDRFAFVKTPPYTLGLRSWWLKPSETTQ</sequence>
<evidence type="ECO:0000259" key="5">
    <source>
        <dbReference type="Pfam" id="PF00496"/>
    </source>
</evidence>
<keyword evidence="3" id="KW-0653">Protein transport</keyword>
<dbReference type="Proteomes" id="UP000244064">
    <property type="component" value="Unassembled WGS sequence"/>
</dbReference>
<feature type="signal peptide" evidence="4">
    <location>
        <begin position="1"/>
        <end position="19"/>
    </location>
</feature>
<reference evidence="6 7" key="1">
    <citation type="submission" date="2018-04" db="EMBL/GenBank/DDBJ databases">
        <title>Pseudomonas sp. nov., isolated from mangrove soil.</title>
        <authorList>
            <person name="Chen C."/>
        </authorList>
    </citation>
    <scope>NUCLEOTIDE SEQUENCE [LARGE SCALE GENOMIC DNA]</scope>
    <source>
        <strain evidence="6 7">TC-11</strain>
    </source>
</reference>
<dbReference type="GO" id="GO:1904680">
    <property type="term" value="F:peptide transmembrane transporter activity"/>
    <property type="evidence" value="ECO:0007669"/>
    <property type="project" value="TreeGrafter"/>
</dbReference>
<dbReference type="PANTHER" id="PTHR30290">
    <property type="entry name" value="PERIPLASMIC BINDING COMPONENT OF ABC TRANSPORTER"/>
    <property type="match status" value="1"/>
</dbReference>
<dbReference type="GO" id="GO:0030288">
    <property type="term" value="C:outer membrane-bounded periplasmic space"/>
    <property type="evidence" value="ECO:0007669"/>
    <property type="project" value="TreeGrafter"/>
</dbReference>
<gene>
    <name evidence="6" type="ORF">DBO85_13870</name>
</gene>
<dbReference type="PANTHER" id="PTHR30290:SF64">
    <property type="entry name" value="ABC TRANSPORTER PERIPLASMIC BINDING PROTEIN"/>
    <property type="match status" value="1"/>
</dbReference>
<organism evidence="6 7">
    <name type="scientific">Pseudomonas mangrovi</name>
    <dbReference type="NCBI Taxonomy" id="2161748"/>
    <lineage>
        <taxon>Bacteria</taxon>
        <taxon>Pseudomonadati</taxon>
        <taxon>Pseudomonadota</taxon>
        <taxon>Gammaproteobacteria</taxon>
        <taxon>Pseudomonadales</taxon>
        <taxon>Pseudomonadaceae</taxon>
        <taxon>Pseudomonas</taxon>
    </lineage>
</organism>
<dbReference type="RefSeq" id="WP_108108340.1">
    <property type="nucleotide sequence ID" value="NZ_QASN01000020.1"/>
</dbReference>
<dbReference type="Gene3D" id="3.40.190.10">
    <property type="entry name" value="Periplasmic binding protein-like II"/>
    <property type="match status" value="1"/>
</dbReference>
<dbReference type="Gene3D" id="3.10.105.10">
    <property type="entry name" value="Dipeptide-binding Protein, Domain 3"/>
    <property type="match status" value="1"/>
</dbReference>
<keyword evidence="2" id="KW-0571">Peptide transport</keyword>
<evidence type="ECO:0000256" key="4">
    <source>
        <dbReference type="SAM" id="SignalP"/>
    </source>
</evidence>
<dbReference type="SUPFAM" id="SSF53850">
    <property type="entry name" value="Periplasmic binding protein-like II"/>
    <property type="match status" value="1"/>
</dbReference>
<evidence type="ECO:0000256" key="2">
    <source>
        <dbReference type="ARBA" id="ARBA00022856"/>
    </source>
</evidence>
<feature type="domain" description="Solute-binding protein family 5" evidence="5">
    <location>
        <begin position="114"/>
        <end position="503"/>
    </location>
</feature>
<keyword evidence="1 4" id="KW-0732">Signal</keyword>
<dbReference type="GO" id="GO:0015031">
    <property type="term" value="P:protein transport"/>
    <property type="evidence" value="ECO:0007669"/>
    <property type="project" value="UniProtKB-KW"/>
</dbReference>
<dbReference type="AlphaFoldDB" id="A0A2T5P7Y5"/>
<name>A0A2T5P7Y5_9PSED</name>
<dbReference type="GO" id="GO:0042884">
    <property type="term" value="P:microcin transport"/>
    <property type="evidence" value="ECO:0007669"/>
    <property type="project" value="TreeGrafter"/>
</dbReference>
<dbReference type="InterPro" id="IPR000914">
    <property type="entry name" value="SBP_5_dom"/>
</dbReference>
<dbReference type="Pfam" id="PF00496">
    <property type="entry name" value="SBP_bac_5"/>
    <property type="match status" value="1"/>
</dbReference>
<evidence type="ECO:0000256" key="3">
    <source>
        <dbReference type="ARBA" id="ARBA00022927"/>
    </source>
</evidence>
<dbReference type="InterPro" id="IPR039424">
    <property type="entry name" value="SBP_5"/>
</dbReference>
<dbReference type="PIRSF" id="PIRSF002741">
    <property type="entry name" value="MppA"/>
    <property type="match status" value="1"/>
</dbReference>
<keyword evidence="7" id="KW-1185">Reference proteome</keyword>
<dbReference type="EMBL" id="QASN01000020">
    <property type="protein sequence ID" value="PTU73862.1"/>
    <property type="molecule type" value="Genomic_DNA"/>
</dbReference>
<dbReference type="CDD" id="cd08497">
    <property type="entry name" value="MbnE-like"/>
    <property type="match status" value="1"/>
</dbReference>
<evidence type="ECO:0000313" key="6">
    <source>
        <dbReference type="EMBL" id="PTU73862.1"/>
    </source>
</evidence>